<evidence type="ECO:0000256" key="4">
    <source>
        <dbReference type="ARBA" id="ARBA00023180"/>
    </source>
</evidence>
<accession>A0ABD0RSD7</accession>
<evidence type="ECO:0000259" key="6">
    <source>
        <dbReference type="PROSITE" id="PS01180"/>
    </source>
</evidence>
<dbReference type="Proteomes" id="UP001529510">
    <property type="component" value="Unassembled WGS sequence"/>
</dbReference>
<keyword evidence="3" id="KW-1015">Disulfide bond</keyword>
<reference evidence="7 8" key="1">
    <citation type="submission" date="2024-05" db="EMBL/GenBank/DDBJ databases">
        <title>Genome sequencing and assembly of Indian major carp, Cirrhinus mrigala (Hamilton, 1822).</title>
        <authorList>
            <person name="Mohindra V."/>
            <person name="Chowdhury L.M."/>
            <person name="Lal K."/>
            <person name="Jena J.K."/>
        </authorList>
    </citation>
    <scope>NUCLEOTIDE SEQUENCE [LARGE SCALE GENOMIC DNA]</scope>
    <source>
        <strain evidence="7">CM1030</strain>
        <tissue evidence="7">Blood</tissue>
    </source>
</reference>
<dbReference type="InterPro" id="IPR000859">
    <property type="entry name" value="CUB_dom"/>
</dbReference>
<proteinExistence type="predicted"/>
<feature type="non-terminal residue" evidence="7">
    <location>
        <position position="1"/>
    </location>
</feature>
<organism evidence="7 8">
    <name type="scientific">Cirrhinus mrigala</name>
    <name type="common">Mrigala</name>
    <dbReference type="NCBI Taxonomy" id="683832"/>
    <lineage>
        <taxon>Eukaryota</taxon>
        <taxon>Metazoa</taxon>
        <taxon>Chordata</taxon>
        <taxon>Craniata</taxon>
        <taxon>Vertebrata</taxon>
        <taxon>Euteleostomi</taxon>
        <taxon>Actinopterygii</taxon>
        <taxon>Neopterygii</taxon>
        <taxon>Teleostei</taxon>
        <taxon>Ostariophysi</taxon>
        <taxon>Cypriniformes</taxon>
        <taxon>Cyprinidae</taxon>
        <taxon>Labeoninae</taxon>
        <taxon>Labeonini</taxon>
        <taxon>Cirrhinus</taxon>
    </lineage>
</organism>
<dbReference type="FunFam" id="2.60.120.290:FF:000003">
    <property type="entry name" value="Neuropilin"/>
    <property type="match status" value="1"/>
</dbReference>
<dbReference type="InterPro" id="IPR035914">
    <property type="entry name" value="Sperma_CUB_dom_sf"/>
</dbReference>
<keyword evidence="4" id="KW-0325">Glycoprotein</keyword>
<name>A0ABD0RSD7_CIRMR</name>
<dbReference type="AlphaFoldDB" id="A0ABD0RSD7"/>
<gene>
    <name evidence="7" type="ORF">M9458_004515</name>
</gene>
<keyword evidence="1" id="KW-0732">Signal</keyword>
<evidence type="ECO:0000256" key="1">
    <source>
        <dbReference type="ARBA" id="ARBA00022729"/>
    </source>
</evidence>
<protein>
    <recommendedName>
        <fullName evidence="6">CUB domain-containing protein</fullName>
    </recommendedName>
</protein>
<keyword evidence="8" id="KW-1185">Reference proteome</keyword>
<sequence length="75" mass="8525">TECSRNFTEPHGVIQTPGFPDKYPNNLECTFIIFAPKMAEIVLDFQSFDMEPDTTAPAGAICRFDYLEIWDGYPT</sequence>
<feature type="non-terminal residue" evidence="7">
    <location>
        <position position="75"/>
    </location>
</feature>
<dbReference type="InterPro" id="IPR052129">
    <property type="entry name" value="Spermadhesin-Link_domain"/>
</dbReference>
<dbReference type="Gene3D" id="2.60.120.290">
    <property type="entry name" value="Spermadhesin, CUB domain"/>
    <property type="match status" value="1"/>
</dbReference>
<evidence type="ECO:0000256" key="2">
    <source>
        <dbReference type="ARBA" id="ARBA00022737"/>
    </source>
</evidence>
<dbReference type="CDD" id="cd00041">
    <property type="entry name" value="CUB"/>
    <property type="match status" value="1"/>
</dbReference>
<keyword evidence="2" id="KW-0677">Repeat</keyword>
<evidence type="ECO:0000313" key="8">
    <source>
        <dbReference type="Proteomes" id="UP001529510"/>
    </source>
</evidence>
<comment type="caution">
    <text evidence="7">The sequence shown here is derived from an EMBL/GenBank/DDBJ whole genome shotgun (WGS) entry which is preliminary data.</text>
</comment>
<dbReference type="PANTHER" id="PTHR46908">
    <property type="entry name" value="CUBILIN-LIKE PROTEIN"/>
    <property type="match status" value="1"/>
</dbReference>
<dbReference type="Pfam" id="PF00431">
    <property type="entry name" value="CUB"/>
    <property type="match status" value="1"/>
</dbReference>
<dbReference type="EMBL" id="JAMKFB020000002">
    <property type="protein sequence ID" value="KAL0201328.1"/>
    <property type="molecule type" value="Genomic_DNA"/>
</dbReference>
<feature type="domain" description="CUB" evidence="6">
    <location>
        <begin position="3"/>
        <end position="75"/>
    </location>
</feature>
<evidence type="ECO:0000256" key="5">
    <source>
        <dbReference type="PROSITE-ProRule" id="PRU00059"/>
    </source>
</evidence>
<dbReference type="SMART" id="SM00042">
    <property type="entry name" value="CUB"/>
    <property type="match status" value="1"/>
</dbReference>
<evidence type="ECO:0000313" key="7">
    <source>
        <dbReference type="EMBL" id="KAL0201328.1"/>
    </source>
</evidence>
<evidence type="ECO:0000256" key="3">
    <source>
        <dbReference type="ARBA" id="ARBA00023157"/>
    </source>
</evidence>
<comment type="caution">
    <text evidence="5">Lacks conserved residue(s) required for the propagation of feature annotation.</text>
</comment>
<dbReference type="PROSITE" id="PS01180">
    <property type="entry name" value="CUB"/>
    <property type="match status" value="1"/>
</dbReference>
<dbReference type="PANTHER" id="PTHR46908:SF4">
    <property type="entry name" value="TUMOR NECROSIS FACTOR-INDUCIBLE GENE 6 PROTEIN"/>
    <property type="match status" value="1"/>
</dbReference>
<dbReference type="SUPFAM" id="SSF49854">
    <property type="entry name" value="Spermadhesin, CUB domain"/>
    <property type="match status" value="1"/>
</dbReference>